<dbReference type="Proteomes" id="UP000316968">
    <property type="component" value="Chromosome"/>
</dbReference>
<keyword evidence="3" id="KW-1185">Reference proteome</keyword>
<reference evidence="2 3" key="1">
    <citation type="submission" date="2019-06" db="EMBL/GenBank/DDBJ databases">
        <title>Saccharibacillus brassicae sp. nov., an endophytic bacterium isolated from Chinese cabbage seeds (Brassica pekinensis).</title>
        <authorList>
            <person name="Jiang L."/>
            <person name="Lee J."/>
            <person name="Kim S.W."/>
        </authorList>
    </citation>
    <scope>NUCLEOTIDE SEQUENCE [LARGE SCALE GENOMIC DNA]</scope>
    <source>
        <strain evidence="3">KCTC 43072 / ATSA2</strain>
    </source>
</reference>
<gene>
    <name evidence="2" type="ORF">FFV09_00345</name>
</gene>
<dbReference type="InterPro" id="IPR051532">
    <property type="entry name" value="Ester_Hydrolysis_Enzymes"/>
</dbReference>
<dbReference type="GO" id="GO:0004622">
    <property type="term" value="F:phosphatidylcholine lysophospholipase activity"/>
    <property type="evidence" value="ECO:0007669"/>
    <property type="project" value="TreeGrafter"/>
</dbReference>
<sequence length="271" mass="29261">MNSWKWIWRTTATLSAAATLLLVFGFGYGARELIFPQTRPASAQTNAEAPLAQREPSEEDGAYRIAAIGDSLAKGTGDATGQGFARRTAALLDNESDREVRFLNNLGINGMTTGELLEELDKPGVRYVLKEANVILLSIGANDLFQGGAALQTGTGSPSAAALEQALPGTEKRLGEALGKLREINPSARIVYLGLYNPFGDIPSLREAGDAGVTKWNAAVSERMLEGDNMLLTPTFDLFQRNPAAYLSFDHFHPNAFGYERIAERVVQGLQ</sequence>
<evidence type="ECO:0000313" key="3">
    <source>
        <dbReference type="Proteomes" id="UP000316968"/>
    </source>
</evidence>
<dbReference type="PANTHER" id="PTHR30383">
    <property type="entry name" value="THIOESTERASE 1/PROTEASE 1/LYSOPHOSPHOLIPASE L1"/>
    <property type="match status" value="1"/>
</dbReference>
<evidence type="ECO:0000259" key="1">
    <source>
        <dbReference type="Pfam" id="PF13472"/>
    </source>
</evidence>
<dbReference type="SUPFAM" id="SSF52266">
    <property type="entry name" value="SGNH hydrolase"/>
    <property type="match status" value="1"/>
</dbReference>
<dbReference type="EMBL" id="CP041217">
    <property type="protein sequence ID" value="QDH19441.1"/>
    <property type="molecule type" value="Genomic_DNA"/>
</dbReference>
<dbReference type="Gene3D" id="3.40.50.1110">
    <property type="entry name" value="SGNH hydrolase"/>
    <property type="match status" value="1"/>
</dbReference>
<dbReference type="InterPro" id="IPR013830">
    <property type="entry name" value="SGNH_hydro"/>
</dbReference>
<dbReference type="InterPro" id="IPR036514">
    <property type="entry name" value="SGNH_hydro_sf"/>
</dbReference>
<accession>A0A4Y6USW9</accession>
<proteinExistence type="predicted"/>
<organism evidence="2 3">
    <name type="scientific">Saccharibacillus brassicae</name>
    <dbReference type="NCBI Taxonomy" id="2583377"/>
    <lineage>
        <taxon>Bacteria</taxon>
        <taxon>Bacillati</taxon>
        <taxon>Bacillota</taxon>
        <taxon>Bacilli</taxon>
        <taxon>Bacillales</taxon>
        <taxon>Paenibacillaceae</taxon>
        <taxon>Saccharibacillus</taxon>
    </lineage>
</organism>
<dbReference type="Pfam" id="PF13472">
    <property type="entry name" value="Lipase_GDSL_2"/>
    <property type="match status" value="1"/>
</dbReference>
<feature type="domain" description="SGNH hydrolase-type esterase" evidence="1">
    <location>
        <begin position="67"/>
        <end position="261"/>
    </location>
</feature>
<evidence type="ECO:0000313" key="2">
    <source>
        <dbReference type="EMBL" id="QDH19441.1"/>
    </source>
</evidence>
<dbReference type="AlphaFoldDB" id="A0A4Y6USW9"/>
<dbReference type="RefSeq" id="WP_141445830.1">
    <property type="nucleotide sequence ID" value="NZ_CP041217.1"/>
</dbReference>
<dbReference type="KEGG" id="saca:FFV09_00345"/>
<dbReference type="OrthoDB" id="252349at2"/>
<name>A0A4Y6USW9_SACBS</name>
<dbReference type="PANTHER" id="PTHR30383:SF27">
    <property type="entry name" value="SPORE GERMINATION LIPASE LIPC"/>
    <property type="match status" value="1"/>
</dbReference>
<protein>
    <submittedName>
        <fullName evidence="2">Lysophospholipase</fullName>
    </submittedName>
</protein>